<protein>
    <submittedName>
        <fullName evidence="2">Uncharacterized protein</fullName>
    </submittedName>
</protein>
<keyword evidence="1" id="KW-1133">Transmembrane helix</keyword>
<feature type="transmembrane region" description="Helical" evidence="1">
    <location>
        <begin position="86"/>
        <end position="110"/>
    </location>
</feature>
<feature type="transmembrane region" description="Helical" evidence="1">
    <location>
        <begin position="42"/>
        <end position="65"/>
    </location>
</feature>
<sequence>MKHYLEDALYCLKLSLYFFAGSFIVGSIVGLILHGFSFREVIVWGCRLTEIIGTIGLVLSGVSFVKRDLMRPLNYQRQWDTYFKKFNLSHVIFLIAIFIISYSFIIEYFIGPARSV</sequence>
<organism evidence="2 3">
    <name type="scientific">Clostridium rhizosphaerae</name>
    <dbReference type="NCBI Taxonomy" id="2803861"/>
    <lineage>
        <taxon>Bacteria</taxon>
        <taxon>Bacillati</taxon>
        <taxon>Bacillota</taxon>
        <taxon>Clostridia</taxon>
        <taxon>Eubacteriales</taxon>
        <taxon>Clostridiaceae</taxon>
        <taxon>Clostridium</taxon>
    </lineage>
</organism>
<keyword evidence="3" id="KW-1185">Reference proteome</keyword>
<feature type="transmembrane region" description="Helical" evidence="1">
    <location>
        <begin position="12"/>
        <end position="36"/>
    </location>
</feature>
<name>A0ABS1TAC9_9CLOT</name>
<gene>
    <name evidence="2" type="ORF">JK636_11110</name>
</gene>
<evidence type="ECO:0000313" key="2">
    <source>
        <dbReference type="EMBL" id="MBL4936309.1"/>
    </source>
</evidence>
<reference evidence="2 3" key="1">
    <citation type="submission" date="2021-01" db="EMBL/GenBank/DDBJ databases">
        <title>Genome public.</title>
        <authorList>
            <person name="Liu C."/>
            <person name="Sun Q."/>
        </authorList>
    </citation>
    <scope>NUCLEOTIDE SEQUENCE [LARGE SCALE GENOMIC DNA]</scope>
    <source>
        <strain evidence="2 3">YIM B02515</strain>
    </source>
</reference>
<accession>A0ABS1TAC9</accession>
<comment type="caution">
    <text evidence="2">The sequence shown here is derived from an EMBL/GenBank/DDBJ whole genome shotgun (WGS) entry which is preliminary data.</text>
</comment>
<proteinExistence type="predicted"/>
<dbReference type="Proteomes" id="UP000632377">
    <property type="component" value="Unassembled WGS sequence"/>
</dbReference>
<dbReference type="EMBL" id="JAESWC010000004">
    <property type="protein sequence ID" value="MBL4936309.1"/>
    <property type="molecule type" value="Genomic_DNA"/>
</dbReference>
<keyword evidence="1" id="KW-0812">Transmembrane</keyword>
<evidence type="ECO:0000256" key="1">
    <source>
        <dbReference type="SAM" id="Phobius"/>
    </source>
</evidence>
<dbReference type="RefSeq" id="WP_202749032.1">
    <property type="nucleotide sequence ID" value="NZ_JAESWC010000004.1"/>
</dbReference>
<evidence type="ECO:0000313" key="3">
    <source>
        <dbReference type="Proteomes" id="UP000632377"/>
    </source>
</evidence>
<keyword evidence="1" id="KW-0472">Membrane</keyword>